<dbReference type="Proteomes" id="UP000735302">
    <property type="component" value="Unassembled WGS sequence"/>
</dbReference>
<gene>
    <name evidence="2" type="ORF">PoB_000121400</name>
</gene>
<comment type="caution">
    <text evidence="2">The sequence shown here is derived from an EMBL/GenBank/DDBJ whole genome shotgun (WGS) entry which is preliminary data.</text>
</comment>
<protein>
    <recommendedName>
        <fullName evidence="4">G-protein coupled receptors family 1 profile domain-containing protein</fullName>
    </recommendedName>
</protein>
<dbReference type="EMBL" id="BLXT01000154">
    <property type="protein sequence ID" value="GFN74708.1"/>
    <property type="molecule type" value="Genomic_DNA"/>
</dbReference>
<feature type="transmembrane region" description="Helical" evidence="1">
    <location>
        <begin position="67"/>
        <end position="88"/>
    </location>
</feature>
<dbReference type="AlphaFoldDB" id="A0AAV3XY73"/>
<organism evidence="2 3">
    <name type="scientific">Plakobranchus ocellatus</name>
    <dbReference type="NCBI Taxonomy" id="259542"/>
    <lineage>
        <taxon>Eukaryota</taxon>
        <taxon>Metazoa</taxon>
        <taxon>Spiralia</taxon>
        <taxon>Lophotrochozoa</taxon>
        <taxon>Mollusca</taxon>
        <taxon>Gastropoda</taxon>
        <taxon>Heterobranchia</taxon>
        <taxon>Euthyneura</taxon>
        <taxon>Panpulmonata</taxon>
        <taxon>Sacoglossa</taxon>
        <taxon>Placobranchoidea</taxon>
        <taxon>Plakobranchidae</taxon>
        <taxon>Plakobranchus</taxon>
    </lineage>
</organism>
<evidence type="ECO:0000256" key="1">
    <source>
        <dbReference type="SAM" id="Phobius"/>
    </source>
</evidence>
<keyword evidence="1" id="KW-0812">Transmembrane</keyword>
<evidence type="ECO:0000313" key="2">
    <source>
        <dbReference type="EMBL" id="GFN74708.1"/>
    </source>
</evidence>
<reference evidence="2 3" key="1">
    <citation type="journal article" date="2021" name="Elife">
        <title>Chloroplast acquisition without the gene transfer in kleptoplastic sea slugs, Plakobranchus ocellatus.</title>
        <authorList>
            <person name="Maeda T."/>
            <person name="Takahashi S."/>
            <person name="Yoshida T."/>
            <person name="Shimamura S."/>
            <person name="Takaki Y."/>
            <person name="Nagai Y."/>
            <person name="Toyoda A."/>
            <person name="Suzuki Y."/>
            <person name="Arimoto A."/>
            <person name="Ishii H."/>
            <person name="Satoh N."/>
            <person name="Nishiyama T."/>
            <person name="Hasebe M."/>
            <person name="Maruyama T."/>
            <person name="Minagawa J."/>
            <person name="Obokata J."/>
            <person name="Shigenobu S."/>
        </authorList>
    </citation>
    <scope>NUCLEOTIDE SEQUENCE [LARGE SCALE GENOMIC DNA]</scope>
</reference>
<name>A0AAV3XY73_9GAST</name>
<keyword evidence="1" id="KW-0472">Membrane</keyword>
<evidence type="ECO:0000313" key="3">
    <source>
        <dbReference type="Proteomes" id="UP000735302"/>
    </source>
</evidence>
<accession>A0AAV3XY73</accession>
<sequence length="94" mass="10700">MVTVLFQRLSKEHPPSIAILDLLTRSLTHKTATIITAYVIQLFADFLPWCLLLLARDDHYCQCVALNSMRPTTTTIIIIIIIVATRGLQKVVHW</sequence>
<feature type="transmembrane region" description="Helical" evidence="1">
    <location>
        <begin position="32"/>
        <end position="55"/>
    </location>
</feature>
<keyword evidence="3" id="KW-1185">Reference proteome</keyword>
<keyword evidence="1" id="KW-1133">Transmembrane helix</keyword>
<evidence type="ECO:0008006" key="4">
    <source>
        <dbReference type="Google" id="ProtNLM"/>
    </source>
</evidence>
<proteinExistence type="predicted"/>